<evidence type="ECO:0000256" key="1">
    <source>
        <dbReference type="ARBA" id="ARBA00022723"/>
    </source>
</evidence>
<organism evidence="7">
    <name type="scientific">Oryza sativa subsp. japonica</name>
    <name type="common">Rice</name>
    <dbReference type="NCBI Taxonomy" id="39947"/>
    <lineage>
        <taxon>Eukaryota</taxon>
        <taxon>Viridiplantae</taxon>
        <taxon>Streptophyta</taxon>
        <taxon>Embryophyta</taxon>
        <taxon>Tracheophyta</taxon>
        <taxon>Spermatophyta</taxon>
        <taxon>Magnoliopsida</taxon>
        <taxon>Liliopsida</taxon>
        <taxon>Poales</taxon>
        <taxon>Poaceae</taxon>
        <taxon>BOP clade</taxon>
        <taxon>Oryzoideae</taxon>
        <taxon>Oryzeae</taxon>
        <taxon>Oryzinae</taxon>
        <taxon>Oryza</taxon>
        <taxon>Oryza sativa</taxon>
    </lineage>
</organism>
<feature type="compositionally biased region" description="Acidic residues" evidence="5">
    <location>
        <begin position="164"/>
        <end position="187"/>
    </location>
</feature>
<evidence type="ECO:0000313" key="7">
    <source>
        <dbReference type="EMBL" id="ABA97523.1"/>
    </source>
</evidence>
<protein>
    <submittedName>
        <fullName evidence="7">Transposable element protein, putative, MuDR</fullName>
    </submittedName>
</protein>
<dbReference type="Pfam" id="PF10536">
    <property type="entry name" value="PMD"/>
    <property type="match status" value="2"/>
</dbReference>
<dbReference type="Pfam" id="PF03108">
    <property type="entry name" value="DBD_Tnp_Mut"/>
    <property type="match status" value="1"/>
</dbReference>
<dbReference type="InterPro" id="IPR006564">
    <property type="entry name" value="Znf_PMZ"/>
</dbReference>
<feature type="compositionally biased region" description="Low complexity" evidence="5">
    <location>
        <begin position="1040"/>
        <end position="1055"/>
    </location>
</feature>
<dbReference type="EMBL" id="DP000011">
    <property type="protein sequence ID" value="ABA97523.1"/>
    <property type="molecule type" value="Genomic_DNA"/>
</dbReference>
<feature type="region of interest" description="Disordered" evidence="5">
    <location>
        <begin position="1102"/>
        <end position="1135"/>
    </location>
</feature>
<dbReference type="SMART" id="SM00575">
    <property type="entry name" value="ZnF_PMZ"/>
    <property type="match status" value="1"/>
</dbReference>
<dbReference type="InterPro" id="IPR018289">
    <property type="entry name" value="MULE_transposase_dom"/>
</dbReference>
<keyword evidence="2 4" id="KW-0863">Zinc-finger</keyword>
<dbReference type="PANTHER" id="PTHR31973:SF195">
    <property type="entry name" value="MUDR FAMILY TRANSPOSASE"/>
    <property type="match status" value="1"/>
</dbReference>
<name>Q2QT84_ORYSJ</name>
<feature type="region of interest" description="Disordered" evidence="5">
    <location>
        <begin position="1007"/>
        <end position="1088"/>
    </location>
</feature>
<accession>Q2QT84</accession>
<dbReference type="Pfam" id="PF10551">
    <property type="entry name" value="MULE"/>
    <property type="match status" value="1"/>
</dbReference>
<sequence length="1307" mass="148840">MSSKVMFQIVHGEGNLRFGPDGVDLSDFVMTSKGIDRPAERSFQSIYNWLMRGFRIDSEVYTMSVSVVVSHATEGYFWELVPMHSTVAWKRYLEMAFERSWPLVIFVSVHENDRNIAMETEDVEGPSHEGDFVKPSGEDEGNDTGVVQAMGVADEGERISTIVDEMEREDSDNEQTEGDASSDEEGDVMPTDWTNEDFSGLAISEGHHVPWEYKDNEVIEGATYAHKEEMKEAVKHWAVSLMREFRVVKSTNYVYEVRCVKEDCLWRVHAYKGKWKDYWKVSIVTEHQCHLQGVEKYHRNITSAFVASEMYSSVVGNSGFEPRAIISHIEDKFKCTITYAKAWRAKQKVLEMRYGTFEASYDNLQRLLATIAQRNSNTYYDVHTFPSTVDPNKSVLQRAFFSLGACMKAFVHCQPVLCIDGTFLIGKYRGQILTAIGVDGNNQLLTMAFAFVESDNTENWYWFLERVQRKVVCVRPNVCLIHDRHAGMLRAIDYLQNGWDEKGILAKWPDVRSRWSRRGIMRKHAVQECVLKVDGGCSCTCMKPKLRHLPCSHVLAAAAIADDTPELFSCGIDRSHRSYLSAVQGAQLGTFRPRPLRQLLHVDPWHVPWLRAAGLLPLCRLVEARADDRDPARRWDADRSLLAALVDCWRPETHTFHLPCGEMAPTLQDVSYLLGLPLAGDAVGPVDGGADWKEDITERFLPMMRRPDLPPPTALHAYTTVGPTKAWLLQFTVDKFHPDADEYLVQRTLEVYLLCLFGWMMFTSTQRHAVDKGLIHYACAIADVEPENRNYAHVQVRRSYPEFVFEFDRLQPNDVVWEPYTEEAVAMRALLGLSSLCTRDMTYWLTTIPMVFDIYIEPHCPQRVMRQFGLRQVDSPGTTTRHTVGTTRIAVIDEFVPHSEDTYRDYLRWYLPRTRGHVTFTPATPQPRLATIRDEYPTHRDRDYFMGADAAQAVNANITSVLVRLDAGLHLSDVEQRLTFDRMQENMHTVMRVLSCRIAVDAVPLAGPVPPRPRAPSTGVVRPTAVASHGTVTPRGPYLPSGVFVGGSSSSQRSPSPRPDTQPRGIFASGASSSHAGGTGPTAHFYDDDFHGALDQEILGSSQLGGAPEANTQEQPQVTPVQEGRTGRVVPPDHLTYSQGHVRAQGRRDRERMEAPFLERLNWRSDPFTGWFPPWCDRSLCTCGDRCILKSSLMTYRTLCNYIEWVDTEDPQNDGTRPYARSESRSDYLRRKDEHERRIDAEALEWQGNPRRCAFTLWIDNVNPTYDGQKITESETQVEYQREKEHQNAIHVEQRRRGRYIRSGSIC</sequence>
<reference evidence="7" key="3">
    <citation type="submission" date="2006-01" db="EMBL/GenBank/DDBJ databases">
        <authorList>
            <person name="Buell R."/>
        </authorList>
    </citation>
    <scope>NUCLEOTIDE SEQUENCE</scope>
</reference>
<feature type="compositionally biased region" description="Polar residues" evidence="5">
    <location>
        <begin position="1102"/>
        <end position="1120"/>
    </location>
</feature>
<feature type="region of interest" description="Disordered" evidence="5">
    <location>
        <begin position="123"/>
        <end position="144"/>
    </location>
</feature>
<dbReference type="InterPro" id="IPR007527">
    <property type="entry name" value="Znf_SWIM"/>
</dbReference>
<dbReference type="InterPro" id="IPR015401">
    <property type="entry name" value="Transposase_MuDR_N"/>
</dbReference>
<keyword evidence="1" id="KW-0479">Metal-binding</keyword>
<evidence type="ECO:0000256" key="5">
    <source>
        <dbReference type="SAM" id="MobiDB-lite"/>
    </source>
</evidence>
<reference evidence="7" key="1">
    <citation type="journal article" date="2005" name="BMC Biol.">
        <title>The sequence of rice chromosomes 11 and 12, rich in disease resistance genes and recent gene duplications.</title>
        <authorList>
            <consortium name="The rice chromosomes 11 and 12 sequencing consortia"/>
        </authorList>
    </citation>
    <scope>NUCLEOTIDE SEQUENCE [LARGE SCALE GENOMIC DNA]</scope>
</reference>
<dbReference type="InterPro" id="IPR004332">
    <property type="entry name" value="Transposase_MuDR"/>
</dbReference>
<dbReference type="PROSITE" id="PS50966">
    <property type="entry name" value="ZF_SWIM"/>
    <property type="match status" value="1"/>
</dbReference>
<feature type="region of interest" description="Disordered" evidence="5">
    <location>
        <begin position="163"/>
        <end position="190"/>
    </location>
</feature>
<evidence type="ECO:0000256" key="2">
    <source>
        <dbReference type="ARBA" id="ARBA00022771"/>
    </source>
</evidence>
<keyword evidence="3" id="KW-0862">Zinc</keyword>
<dbReference type="InterPro" id="IPR019557">
    <property type="entry name" value="AminoTfrase-like_pln_mobile"/>
</dbReference>
<reference evidence="7" key="2">
    <citation type="submission" date="2005-04" db="EMBL/GenBank/DDBJ databases">
        <authorList>
            <person name="Buell C.R."/>
            <person name="Wing R.A."/>
            <person name="McCombie W.A."/>
            <person name="Ouyang S."/>
        </authorList>
    </citation>
    <scope>NUCLEOTIDE SEQUENCE</scope>
</reference>
<dbReference type="Pfam" id="PF09322">
    <property type="entry name" value="DUF1979"/>
    <property type="match status" value="1"/>
</dbReference>
<evidence type="ECO:0000259" key="6">
    <source>
        <dbReference type="PROSITE" id="PS50966"/>
    </source>
</evidence>
<dbReference type="PANTHER" id="PTHR31973">
    <property type="entry name" value="POLYPROTEIN, PUTATIVE-RELATED"/>
    <property type="match status" value="1"/>
</dbReference>
<feature type="domain" description="SWIM-type" evidence="6">
    <location>
        <begin position="531"/>
        <end position="562"/>
    </location>
</feature>
<evidence type="ECO:0000256" key="4">
    <source>
        <dbReference type="PROSITE-ProRule" id="PRU00325"/>
    </source>
</evidence>
<gene>
    <name evidence="7" type="ordered locus">LOC_Os12g21510</name>
</gene>
<proteinExistence type="predicted"/>
<dbReference type="GO" id="GO:0008270">
    <property type="term" value="F:zinc ion binding"/>
    <property type="evidence" value="ECO:0007669"/>
    <property type="project" value="UniProtKB-KW"/>
</dbReference>
<evidence type="ECO:0000256" key="3">
    <source>
        <dbReference type="ARBA" id="ARBA00022833"/>
    </source>
</evidence>